<evidence type="ECO:0008006" key="3">
    <source>
        <dbReference type="Google" id="ProtNLM"/>
    </source>
</evidence>
<sequence>MGYPDMFRIAPREWTVNYAYNNGS</sequence>
<accession>A0ABY1V0F3</accession>
<organism evidence="1 2">
    <name type="scientific">Cupriavidus neocaledonicus</name>
    <dbReference type="NCBI Taxonomy" id="1040979"/>
    <lineage>
        <taxon>Bacteria</taxon>
        <taxon>Pseudomonadati</taxon>
        <taxon>Pseudomonadota</taxon>
        <taxon>Betaproteobacteria</taxon>
        <taxon>Burkholderiales</taxon>
        <taxon>Burkholderiaceae</taxon>
        <taxon>Cupriavidus</taxon>
    </lineage>
</organism>
<gene>
    <name evidence="1" type="ORF">CBM2605_A240074</name>
</gene>
<evidence type="ECO:0000313" key="1">
    <source>
        <dbReference type="EMBL" id="SOZ36072.1"/>
    </source>
</evidence>
<dbReference type="Proteomes" id="UP000256710">
    <property type="component" value="Unassembled WGS sequence"/>
</dbReference>
<comment type="caution">
    <text evidence="1">The sequence shown here is derived from an EMBL/GenBank/DDBJ whole genome shotgun (WGS) entry which is preliminary data.</text>
</comment>
<reference evidence="1 2" key="1">
    <citation type="submission" date="2018-01" db="EMBL/GenBank/DDBJ databases">
        <authorList>
            <person name="Clerissi C."/>
        </authorList>
    </citation>
    <scope>NUCLEOTIDE SEQUENCE [LARGE SCALE GENOMIC DNA]</scope>
    <source>
        <strain evidence="1">Cupriavidus taiwanensis STM 6082</strain>
    </source>
</reference>
<evidence type="ECO:0000313" key="2">
    <source>
        <dbReference type="Proteomes" id="UP000256710"/>
    </source>
</evidence>
<dbReference type="EMBL" id="OFTC01000017">
    <property type="protein sequence ID" value="SOZ36072.1"/>
    <property type="molecule type" value="Genomic_DNA"/>
</dbReference>
<proteinExistence type="predicted"/>
<name>A0ABY1V0F3_9BURK</name>
<protein>
    <recommendedName>
        <fullName evidence="3">Transposase</fullName>
    </recommendedName>
</protein>
<keyword evidence="2" id="KW-1185">Reference proteome</keyword>